<reference evidence="1 2" key="1">
    <citation type="submission" date="2024-01" db="EMBL/GenBank/DDBJ databases">
        <title>Genome assemblies of Stephania.</title>
        <authorList>
            <person name="Yang L."/>
        </authorList>
    </citation>
    <scope>NUCLEOTIDE SEQUENCE [LARGE SCALE GENOMIC DNA]</scope>
    <source>
        <strain evidence="1">QJT</strain>
        <tissue evidence="1">Leaf</tissue>
    </source>
</reference>
<sequence>MSGVGRAVLTALNSDTPPQLPVSEMVVEEAVPGAVALRGSDVLMALQRASVRKERKRKKRELGGVGGVGNAAESGEVRAVNVKREWGERLEELERRLQEFLV</sequence>
<organism evidence="1 2">
    <name type="scientific">Stephania japonica</name>
    <dbReference type="NCBI Taxonomy" id="461633"/>
    <lineage>
        <taxon>Eukaryota</taxon>
        <taxon>Viridiplantae</taxon>
        <taxon>Streptophyta</taxon>
        <taxon>Embryophyta</taxon>
        <taxon>Tracheophyta</taxon>
        <taxon>Spermatophyta</taxon>
        <taxon>Magnoliopsida</taxon>
        <taxon>Ranunculales</taxon>
        <taxon>Menispermaceae</taxon>
        <taxon>Menispermoideae</taxon>
        <taxon>Cissampelideae</taxon>
        <taxon>Stephania</taxon>
    </lineage>
</organism>
<protein>
    <submittedName>
        <fullName evidence="1">Uncharacterized protein</fullName>
    </submittedName>
</protein>
<dbReference type="AlphaFoldDB" id="A0AAP0K4H0"/>
<dbReference type="EMBL" id="JBBNAE010000002">
    <property type="protein sequence ID" value="KAK9145786.1"/>
    <property type="molecule type" value="Genomic_DNA"/>
</dbReference>
<evidence type="ECO:0000313" key="2">
    <source>
        <dbReference type="Proteomes" id="UP001417504"/>
    </source>
</evidence>
<dbReference type="Proteomes" id="UP001417504">
    <property type="component" value="Unassembled WGS sequence"/>
</dbReference>
<keyword evidence="2" id="KW-1185">Reference proteome</keyword>
<dbReference type="PANTHER" id="PTHR37728:SF1">
    <property type="entry name" value="OS06G0132300 PROTEIN"/>
    <property type="match status" value="1"/>
</dbReference>
<evidence type="ECO:0000313" key="1">
    <source>
        <dbReference type="EMBL" id="KAK9145786.1"/>
    </source>
</evidence>
<comment type="caution">
    <text evidence="1">The sequence shown here is derived from an EMBL/GenBank/DDBJ whole genome shotgun (WGS) entry which is preliminary data.</text>
</comment>
<proteinExistence type="predicted"/>
<accession>A0AAP0K4H0</accession>
<name>A0AAP0K4H0_9MAGN</name>
<gene>
    <name evidence="1" type="ORF">Sjap_005689</name>
</gene>
<dbReference type="PANTHER" id="PTHR37728">
    <property type="entry name" value="BNAA04G26730D PROTEIN"/>
    <property type="match status" value="1"/>
</dbReference>